<dbReference type="EMBL" id="SRJC01000001">
    <property type="protein sequence ID" value="TGB05391.1"/>
    <property type="molecule type" value="Genomic_DNA"/>
</dbReference>
<name>A0A4Z0H894_9BACI</name>
<dbReference type="AlphaFoldDB" id="A0A4Z0H894"/>
<keyword evidence="3" id="KW-1185">Reference proteome</keyword>
<feature type="transmembrane region" description="Helical" evidence="1">
    <location>
        <begin position="14"/>
        <end position="37"/>
    </location>
</feature>
<evidence type="ECO:0000313" key="3">
    <source>
        <dbReference type="Proteomes" id="UP000297982"/>
    </source>
</evidence>
<comment type="caution">
    <text evidence="2">The sequence shown here is derived from an EMBL/GenBank/DDBJ whole genome shotgun (WGS) entry which is preliminary data.</text>
</comment>
<evidence type="ECO:0000313" key="2">
    <source>
        <dbReference type="EMBL" id="TGB05391.1"/>
    </source>
</evidence>
<organism evidence="2 3">
    <name type="scientific">Halobacillus salinus</name>
    <dbReference type="NCBI Taxonomy" id="192814"/>
    <lineage>
        <taxon>Bacteria</taxon>
        <taxon>Bacillati</taxon>
        <taxon>Bacillota</taxon>
        <taxon>Bacilli</taxon>
        <taxon>Bacillales</taxon>
        <taxon>Bacillaceae</taxon>
        <taxon>Halobacillus</taxon>
    </lineage>
</organism>
<gene>
    <name evidence="2" type="ORF">E4663_10505</name>
</gene>
<protein>
    <submittedName>
        <fullName evidence="2">Uncharacterized protein</fullName>
    </submittedName>
</protein>
<dbReference type="Proteomes" id="UP000297982">
    <property type="component" value="Unassembled WGS sequence"/>
</dbReference>
<dbReference type="STRING" id="192814.GCA_900166575_02487"/>
<proteinExistence type="predicted"/>
<sequence length="97" mass="11100">MLILFDILTGSYDVLFYSILLATFVTMAFGSISFFTFKADASWRKGQAVLVQTDSEPTGHRPIIDQVLHQQVKWLKRTVSRQEGSEDDCFLFIPIHD</sequence>
<reference evidence="2 3" key="1">
    <citation type="journal article" date="2003" name="Int. J. Syst. Evol. Microbiol.">
        <title>Halobacillus salinus sp. nov., isolated from a salt lake on the coast of the East Sea in Korea.</title>
        <authorList>
            <person name="Yoon J.H."/>
            <person name="Kang K.H."/>
            <person name="Park Y.H."/>
        </authorList>
    </citation>
    <scope>NUCLEOTIDE SEQUENCE [LARGE SCALE GENOMIC DNA]</scope>
    <source>
        <strain evidence="2 3">HSL-3</strain>
    </source>
</reference>
<evidence type="ECO:0000256" key="1">
    <source>
        <dbReference type="SAM" id="Phobius"/>
    </source>
</evidence>
<keyword evidence="1" id="KW-1133">Transmembrane helix</keyword>
<keyword evidence="1" id="KW-0812">Transmembrane</keyword>
<accession>A0A4Z0H894</accession>
<dbReference type="RefSeq" id="WP_135327517.1">
    <property type="nucleotide sequence ID" value="NZ_SRJC01000001.1"/>
</dbReference>
<keyword evidence="1" id="KW-0472">Membrane</keyword>